<proteinExistence type="predicted"/>
<dbReference type="AlphaFoldDB" id="A0A6P7H872"/>
<feature type="compositionally biased region" description="Basic and acidic residues" evidence="1">
    <location>
        <begin position="7"/>
        <end position="23"/>
    </location>
</feature>
<evidence type="ECO:0000256" key="1">
    <source>
        <dbReference type="SAM" id="MobiDB-lite"/>
    </source>
</evidence>
<organism evidence="2">
    <name type="scientific">Diabrotica virgifera virgifera</name>
    <name type="common">western corn rootworm</name>
    <dbReference type="NCBI Taxonomy" id="50390"/>
    <lineage>
        <taxon>Eukaryota</taxon>
        <taxon>Metazoa</taxon>
        <taxon>Ecdysozoa</taxon>
        <taxon>Arthropoda</taxon>
        <taxon>Hexapoda</taxon>
        <taxon>Insecta</taxon>
        <taxon>Pterygota</taxon>
        <taxon>Neoptera</taxon>
        <taxon>Endopterygota</taxon>
        <taxon>Coleoptera</taxon>
        <taxon>Polyphaga</taxon>
        <taxon>Cucujiformia</taxon>
        <taxon>Chrysomeloidea</taxon>
        <taxon>Chrysomelidae</taxon>
        <taxon>Galerucinae</taxon>
        <taxon>Diabroticina</taxon>
        <taxon>Diabroticites</taxon>
        <taxon>Diabrotica</taxon>
    </lineage>
</organism>
<name>A0A6P7H872_DIAVI</name>
<dbReference type="InParanoid" id="A0A6P7H872"/>
<reference evidence="2" key="1">
    <citation type="submission" date="2025-08" db="UniProtKB">
        <authorList>
            <consortium name="RefSeq"/>
        </authorList>
    </citation>
    <scope>IDENTIFICATION</scope>
    <source>
        <tissue evidence="2">Whole insect</tissue>
    </source>
</reference>
<gene>
    <name evidence="2" type="primary">LOC114348386</name>
</gene>
<sequence length="109" mass="13065">MPTTRSKSKENKKQEEHLEQEEHIEQEDIFETTIMASEKQKLSGIDKLLQLMQLQSQKMEENQRETKQAMDEAKRTMDKNQEETKRAIDETQQKMGQKWMTIHTKQNKQ</sequence>
<accession>A0A6P7H872</accession>
<evidence type="ECO:0000313" key="2">
    <source>
        <dbReference type="RefSeq" id="XP_028154767.1"/>
    </source>
</evidence>
<feature type="region of interest" description="Disordered" evidence="1">
    <location>
        <begin position="1"/>
        <end position="27"/>
    </location>
</feature>
<dbReference type="RefSeq" id="XP_028154767.1">
    <property type="nucleotide sequence ID" value="XM_028298966.1"/>
</dbReference>
<protein>
    <submittedName>
        <fullName evidence="2">Uncharacterized protein LOC114348386</fullName>
    </submittedName>
</protein>
<feature type="region of interest" description="Disordered" evidence="1">
    <location>
        <begin position="58"/>
        <end position="86"/>
    </location>
</feature>